<name>A0ABR5J6Y4_9ACTN</name>
<evidence type="ECO:0000313" key="3">
    <source>
        <dbReference type="Proteomes" id="UP000037020"/>
    </source>
</evidence>
<dbReference type="Proteomes" id="UP000037020">
    <property type="component" value="Unassembled WGS sequence"/>
</dbReference>
<comment type="caution">
    <text evidence="2">The sequence shown here is derived from an EMBL/GenBank/DDBJ whole genome shotgun (WGS) entry which is preliminary data.</text>
</comment>
<organism evidence="2 3">
    <name type="scientific">Streptomyces varsoviensis</name>
    <dbReference type="NCBI Taxonomy" id="67373"/>
    <lineage>
        <taxon>Bacteria</taxon>
        <taxon>Bacillati</taxon>
        <taxon>Actinomycetota</taxon>
        <taxon>Actinomycetes</taxon>
        <taxon>Kitasatosporales</taxon>
        <taxon>Streptomycetaceae</taxon>
        <taxon>Streptomyces</taxon>
    </lineage>
</organism>
<accession>A0ABR5J6Y4</accession>
<dbReference type="RefSeq" id="WP_030880117.1">
    <property type="nucleotide sequence ID" value="NZ_JBIRHZ010000006.1"/>
</dbReference>
<gene>
    <name evidence="2" type="ORF">ADK38_16065</name>
</gene>
<keyword evidence="1" id="KW-0732">Signal</keyword>
<keyword evidence="3" id="KW-1185">Reference proteome</keyword>
<feature type="signal peptide" evidence="1">
    <location>
        <begin position="1"/>
        <end position="30"/>
    </location>
</feature>
<evidence type="ECO:0000256" key="1">
    <source>
        <dbReference type="SAM" id="SignalP"/>
    </source>
</evidence>
<sequence length="94" mass="10135">MRFTPRLVAAVSGLALALGGAVAVAPTAQAATPQNCFYYVLEKHPSAKPEVVQRACITGAKGTQEAHRACYRDLRRDYVPAQVAYEGCRRAAQE</sequence>
<reference evidence="2 3" key="1">
    <citation type="submission" date="2015-07" db="EMBL/GenBank/DDBJ databases">
        <authorList>
            <person name="Ju K.-S."/>
            <person name="Doroghazi J.R."/>
            <person name="Metcalf W.W."/>
        </authorList>
    </citation>
    <scope>NUCLEOTIDE SEQUENCE [LARGE SCALE GENOMIC DNA]</scope>
    <source>
        <strain evidence="2 3">NRRL B-3589</strain>
    </source>
</reference>
<proteinExistence type="predicted"/>
<protein>
    <submittedName>
        <fullName evidence="2">Uncharacterized protein</fullName>
    </submittedName>
</protein>
<evidence type="ECO:0000313" key="2">
    <source>
        <dbReference type="EMBL" id="KOG89112.1"/>
    </source>
</evidence>
<feature type="chain" id="PRO_5046815457" evidence="1">
    <location>
        <begin position="31"/>
        <end position="94"/>
    </location>
</feature>
<dbReference type="EMBL" id="LGUT01001352">
    <property type="protein sequence ID" value="KOG89112.1"/>
    <property type="molecule type" value="Genomic_DNA"/>
</dbReference>